<dbReference type="RefSeq" id="WP_011828647.1">
    <property type="nucleotide sequence ID" value="NC_008825.1"/>
</dbReference>
<evidence type="ECO:0000313" key="3">
    <source>
        <dbReference type="Proteomes" id="UP000000366"/>
    </source>
</evidence>
<dbReference type="Pfam" id="PF06568">
    <property type="entry name" value="YjiS-like"/>
    <property type="match status" value="1"/>
</dbReference>
<dbReference type="InterPro" id="IPR009506">
    <property type="entry name" value="YjiS-like"/>
</dbReference>
<dbReference type="Proteomes" id="UP000000366">
    <property type="component" value="Chromosome"/>
</dbReference>
<keyword evidence="3" id="KW-1185">Reference proteome</keyword>
<proteinExistence type="predicted"/>
<accession>A2SEM0</accession>
<dbReference type="KEGG" id="mpt:Mpe_A1048"/>
<reference evidence="2 3" key="1">
    <citation type="journal article" date="2007" name="J. Bacteriol.">
        <title>Whole-genome analysis of the methyl tert-butyl ether-degrading beta-proteobacterium Methylibium petroleiphilum PM1.</title>
        <authorList>
            <person name="Kane S.R."/>
            <person name="Chakicherla A.Y."/>
            <person name="Chain P.S.G."/>
            <person name="Schmidt R."/>
            <person name="Shin M.W."/>
            <person name="Legler T.C."/>
            <person name="Scow K.M."/>
            <person name="Larimer F.W."/>
            <person name="Lucas S.M."/>
            <person name="Richardson P.M."/>
            <person name="Hristova K.R."/>
        </authorList>
    </citation>
    <scope>NUCLEOTIDE SEQUENCE [LARGE SCALE GENOMIC DNA]</scope>
    <source>
        <strain evidence="3">ATCC BAA-1232 / LMG 22953 / PM1</strain>
    </source>
</reference>
<evidence type="ECO:0000313" key="2">
    <source>
        <dbReference type="EMBL" id="ABM94009.1"/>
    </source>
</evidence>
<gene>
    <name evidence="2" type="ordered locus">Mpe_A1048</name>
</gene>
<protein>
    <recommendedName>
        <fullName evidence="1">YjiS-like domain-containing protein</fullName>
    </recommendedName>
</protein>
<feature type="domain" description="YjiS-like" evidence="1">
    <location>
        <begin position="20"/>
        <end position="54"/>
    </location>
</feature>
<evidence type="ECO:0000259" key="1">
    <source>
        <dbReference type="Pfam" id="PF06568"/>
    </source>
</evidence>
<organism evidence="2 3">
    <name type="scientific">Methylibium petroleiphilum (strain ATCC BAA-1232 / LMG 22953 / PM1)</name>
    <dbReference type="NCBI Taxonomy" id="420662"/>
    <lineage>
        <taxon>Bacteria</taxon>
        <taxon>Pseudomonadati</taxon>
        <taxon>Pseudomonadota</taxon>
        <taxon>Betaproteobacteria</taxon>
        <taxon>Burkholderiales</taxon>
        <taxon>Sphaerotilaceae</taxon>
        <taxon>Methylibium</taxon>
    </lineage>
</organism>
<dbReference type="AlphaFoldDB" id="A2SEM0"/>
<dbReference type="HOGENOM" id="CLU_2899090_0_0_4"/>
<dbReference type="EMBL" id="CP000555">
    <property type="protein sequence ID" value="ABM94009.1"/>
    <property type="molecule type" value="Genomic_DNA"/>
</dbReference>
<name>A2SEM0_METPP</name>
<sequence>MTPSSDTGSGLRPSLLRWLRAAWSTRRRRLAAERALQALSEHELKDLGIGRSEIPALARMPR</sequence>